<feature type="domain" description="Pseudouridine synthase RsuA/RluA-like" evidence="16">
    <location>
        <begin position="29"/>
        <end position="174"/>
    </location>
</feature>
<evidence type="ECO:0000256" key="10">
    <source>
        <dbReference type="ARBA" id="ARBA00039988"/>
    </source>
</evidence>
<dbReference type="Pfam" id="PF00849">
    <property type="entry name" value="PseudoU_synth_2"/>
    <property type="match status" value="1"/>
</dbReference>
<comment type="caution">
    <text evidence="17">The sequence shown here is derived from an EMBL/GenBank/DDBJ whole genome shotgun (WGS) entry which is preliminary data.</text>
</comment>
<evidence type="ECO:0000256" key="12">
    <source>
        <dbReference type="ARBA" id="ARBA00042372"/>
    </source>
</evidence>
<keyword evidence="3" id="KW-0819">tRNA processing</keyword>
<dbReference type="Proteomes" id="UP000282211">
    <property type="component" value="Unassembled WGS sequence"/>
</dbReference>
<accession>A0A420WIK2</accession>
<protein>
    <recommendedName>
        <fullName evidence="10">Dual-specificity RNA pseudouridine synthase RluA</fullName>
        <ecNumber evidence="8">5.4.99.28</ecNumber>
        <ecNumber evidence="9">5.4.99.29</ecNumber>
    </recommendedName>
    <alternativeName>
        <fullName evidence="11">23S rRNA pseudouridine(746) synthase</fullName>
    </alternativeName>
    <alternativeName>
        <fullName evidence="14">Ribosomal large subunit pseudouridine synthase A</fullName>
    </alternativeName>
    <alternativeName>
        <fullName evidence="13">rRNA pseudouridylate synthase A</fullName>
    </alternativeName>
    <alternativeName>
        <fullName evidence="15">rRNA-uridine isomerase A</fullName>
    </alternativeName>
    <alternativeName>
        <fullName evidence="12">tRNA pseudouridine(32) synthase</fullName>
    </alternativeName>
</protein>
<dbReference type="CDD" id="cd02869">
    <property type="entry name" value="PseudoU_synth_RluA_like"/>
    <property type="match status" value="1"/>
</dbReference>
<evidence type="ECO:0000256" key="14">
    <source>
        <dbReference type="ARBA" id="ARBA00042883"/>
    </source>
</evidence>
<dbReference type="InterPro" id="IPR050188">
    <property type="entry name" value="RluA_PseudoU_synthase"/>
</dbReference>
<evidence type="ECO:0000256" key="15">
    <source>
        <dbReference type="ARBA" id="ARBA00043143"/>
    </source>
</evidence>
<evidence type="ECO:0000256" key="5">
    <source>
        <dbReference type="ARBA" id="ARBA00036184"/>
    </source>
</evidence>
<comment type="catalytic activity">
    <reaction evidence="6">
        <text>uridine(746) in 23S rRNA = pseudouridine(746) in 23S rRNA</text>
        <dbReference type="Rhea" id="RHEA:42548"/>
        <dbReference type="Rhea" id="RHEA-COMP:10109"/>
        <dbReference type="Rhea" id="RHEA-COMP:10110"/>
        <dbReference type="ChEBI" id="CHEBI:65314"/>
        <dbReference type="ChEBI" id="CHEBI:65315"/>
        <dbReference type="EC" id="5.4.99.29"/>
    </reaction>
</comment>
<dbReference type="GO" id="GO:0000455">
    <property type="term" value="P:enzyme-directed rRNA pseudouridine synthesis"/>
    <property type="evidence" value="ECO:0007669"/>
    <property type="project" value="TreeGrafter"/>
</dbReference>
<dbReference type="GO" id="GO:0008033">
    <property type="term" value="P:tRNA processing"/>
    <property type="evidence" value="ECO:0007669"/>
    <property type="project" value="UniProtKB-KW"/>
</dbReference>
<dbReference type="EC" id="5.4.99.29" evidence="9"/>
<evidence type="ECO:0000256" key="6">
    <source>
        <dbReference type="ARBA" id="ARBA00036916"/>
    </source>
</evidence>
<dbReference type="InParanoid" id="A0A420WIK2"/>
<name>A0A420WIK2_9PROT</name>
<dbReference type="GO" id="GO:0160142">
    <property type="term" value="F:23S rRNA pseudouridine(746) synthase activity"/>
    <property type="evidence" value="ECO:0007669"/>
    <property type="project" value="UniProtKB-EC"/>
</dbReference>
<dbReference type="SUPFAM" id="SSF55120">
    <property type="entry name" value="Pseudouridine synthase"/>
    <property type="match status" value="1"/>
</dbReference>
<keyword evidence="4" id="KW-0413">Isomerase</keyword>
<dbReference type="InterPro" id="IPR006224">
    <property type="entry name" value="PsdUridine_synth_RluA-like_CS"/>
</dbReference>
<evidence type="ECO:0000256" key="9">
    <source>
        <dbReference type="ARBA" id="ARBA00038945"/>
    </source>
</evidence>
<dbReference type="GO" id="GO:0003723">
    <property type="term" value="F:RNA binding"/>
    <property type="evidence" value="ECO:0007669"/>
    <property type="project" value="InterPro"/>
</dbReference>
<dbReference type="InterPro" id="IPR020103">
    <property type="entry name" value="PsdUridine_synth_cat_dom_sf"/>
</dbReference>
<dbReference type="EMBL" id="RBII01000001">
    <property type="protein sequence ID" value="RKQ70769.1"/>
    <property type="molecule type" value="Genomic_DNA"/>
</dbReference>
<evidence type="ECO:0000256" key="7">
    <source>
        <dbReference type="ARBA" id="ARBA00037305"/>
    </source>
</evidence>
<dbReference type="GO" id="GO:0160151">
    <property type="term" value="F:tRNA pseudouridine(32) synthase activity"/>
    <property type="evidence" value="ECO:0007669"/>
    <property type="project" value="UniProtKB-EC"/>
</dbReference>
<dbReference type="InterPro" id="IPR006145">
    <property type="entry name" value="PsdUridine_synth_RsuA/RluA"/>
</dbReference>
<evidence type="ECO:0000313" key="18">
    <source>
        <dbReference type="Proteomes" id="UP000282211"/>
    </source>
</evidence>
<evidence type="ECO:0000259" key="16">
    <source>
        <dbReference type="Pfam" id="PF00849"/>
    </source>
</evidence>
<evidence type="ECO:0000256" key="2">
    <source>
        <dbReference type="ARBA" id="ARBA00022552"/>
    </source>
</evidence>
<comment type="function">
    <text evidence="7">Dual specificity enzyme that catalyzes the synthesis of pseudouridine from uracil-746 in 23S ribosomal RNA and from uracil-32 in the anticodon stem and loop of transfer RNAs.</text>
</comment>
<keyword evidence="18" id="KW-1185">Reference proteome</keyword>
<sequence length="224" mass="25424">MYSLPVYDRPFSYTPPQTPLIIIAENESYILVDKPAGLLSVPGKTEPDCMESRVKDYCSDALTIHRLDMATSGLMIFAKTKAAQRHLGLQFEKRQLKKTYLADITGLPSEPSGRVNLPIWTDWPNRPRQMIDFDKGRRAVTDWTVIQADITRHKARISLHPITGRSHQLRLHMACLGHAILGDRLYASDTVYNQSHRLNLHAHALSFREPDGGAWVTYQADCPF</sequence>
<dbReference type="EC" id="5.4.99.28" evidence="8"/>
<evidence type="ECO:0000256" key="13">
    <source>
        <dbReference type="ARBA" id="ARBA00042844"/>
    </source>
</evidence>
<dbReference type="PANTHER" id="PTHR21600">
    <property type="entry name" value="MITOCHONDRIAL RNA PSEUDOURIDINE SYNTHASE"/>
    <property type="match status" value="1"/>
</dbReference>
<dbReference type="PANTHER" id="PTHR21600:SF91">
    <property type="entry name" value="DUAL-SPECIFICITY RNA PSEUDOURIDINE SYNTHASE RLUA"/>
    <property type="match status" value="1"/>
</dbReference>
<comment type="catalytic activity">
    <reaction evidence="5">
        <text>uridine(32) in tRNA = pseudouridine(32) in tRNA</text>
        <dbReference type="Rhea" id="RHEA:42544"/>
        <dbReference type="Rhea" id="RHEA-COMP:10107"/>
        <dbReference type="Rhea" id="RHEA-COMP:10108"/>
        <dbReference type="ChEBI" id="CHEBI:65314"/>
        <dbReference type="ChEBI" id="CHEBI:65315"/>
        <dbReference type="EC" id="5.4.99.28"/>
    </reaction>
</comment>
<dbReference type="FunCoup" id="A0A420WIK2">
    <property type="interactions" value="149"/>
</dbReference>
<dbReference type="AlphaFoldDB" id="A0A420WIK2"/>
<evidence type="ECO:0000256" key="4">
    <source>
        <dbReference type="ARBA" id="ARBA00023235"/>
    </source>
</evidence>
<dbReference type="Gene3D" id="3.30.2350.10">
    <property type="entry name" value="Pseudouridine synthase"/>
    <property type="match status" value="1"/>
</dbReference>
<evidence type="ECO:0000256" key="3">
    <source>
        <dbReference type="ARBA" id="ARBA00022694"/>
    </source>
</evidence>
<dbReference type="PROSITE" id="PS01129">
    <property type="entry name" value="PSI_RLU"/>
    <property type="match status" value="1"/>
</dbReference>
<dbReference type="OrthoDB" id="9807829at2"/>
<proteinExistence type="inferred from homology"/>
<evidence type="ECO:0000256" key="8">
    <source>
        <dbReference type="ARBA" id="ARBA00038944"/>
    </source>
</evidence>
<evidence type="ECO:0000256" key="1">
    <source>
        <dbReference type="ARBA" id="ARBA00010876"/>
    </source>
</evidence>
<organism evidence="17 18">
    <name type="scientific">Litorimonas taeanensis</name>
    <dbReference type="NCBI Taxonomy" id="568099"/>
    <lineage>
        <taxon>Bacteria</taxon>
        <taxon>Pseudomonadati</taxon>
        <taxon>Pseudomonadota</taxon>
        <taxon>Alphaproteobacteria</taxon>
        <taxon>Maricaulales</taxon>
        <taxon>Robiginitomaculaceae</taxon>
    </lineage>
</organism>
<reference evidence="17 18" key="1">
    <citation type="submission" date="2018-10" db="EMBL/GenBank/DDBJ databases">
        <title>Genomic Encyclopedia of Type Strains, Phase IV (KMG-IV): sequencing the most valuable type-strain genomes for metagenomic binning, comparative biology and taxonomic classification.</title>
        <authorList>
            <person name="Goeker M."/>
        </authorList>
    </citation>
    <scope>NUCLEOTIDE SEQUENCE [LARGE SCALE GENOMIC DNA]</scope>
    <source>
        <strain evidence="17 18">DSM 22008</strain>
    </source>
</reference>
<evidence type="ECO:0000313" key="17">
    <source>
        <dbReference type="EMBL" id="RKQ70769.1"/>
    </source>
</evidence>
<gene>
    <name evidence="17" type="ORF">DES40_0069</name>
</gene>
<keyword evidence="2" id="KW-0698">rRNA processing</keyword>
<evidence type="ECO:0000256" key="11">
    <source>
        <dbReference type="ARBA" id="ARBA00041266"/>
    </source>
</evidence>
<comment type="similarity">
    <text evidence="1">Belongs to the pseudouridine synthase RluA family.</text>
</comment>